<protein>
    <submittedName>
        <fullName evidence="1">Uncharacterized protein</fullName>
    </submittedName>
</protein>
<gene>
    <name evidence="1" type="ORF">H2515_08900</name>
</gene>
<dbReference type="Proteomes" id="UP000595420">
    <property type="component" value="Chromosome"/>
</dbReference>
<evidence type="ECO:0000313" key="1">
    <source>
        <dbReference type="EMBL" id="QQD71588.1"/>
    </source>
</evidence>
<proteinExistence type="predicted"/>
<dbReference type="AlphaFoldDB" id="A0A7T5BGH8"/>
<evidence type="ECO:0000313" key="2">
    <source>
        <dbReference type="Proteomes" id="UP000595420"/>
    </source>
</evidence>
<organism evidence="1 2">
    <name type="scientific">Acidithiobacillus ferrivorans</name>
    <dbReference type="NCBI Taxonomy" id="160808"/>
    <lineage>
        <taxon>Bacteria</taxon>
        <taxon>Pseudomonadati</taxon>
        <taxon>Pseudomonadota</taxon>
        <taxon>Acidithiobacillia</taxon>
        <taxon>Acidithiobacillales</taxon>
        <taxon>Acidithiobacillaceae</taxon>
        <taxon>Acidithiobacillus</taxon>
    </lineage>
</organism>
<name>A0A7T5BGH8_9PROT</name>
<reference evidence="1 2" key="1">
    <citation type="submission" date="2020-07" db="EMBL/GenBank/DDBJ databases">
        <title>Complete genome sequence analysis of Acidithiobacillus ferrivorans XJFY6S-08 reveals extreme environmental adaptation to alpine acid mine drainage.</title>
        <authorList>
            <person name="Yan L."/>
            <person name="Ni Y."/>
        </authorList>
    </citation>
    <scope>NUCLEOTIDE SEQUENCE [LARGE SCALE GENOMIC DNA]</scope>
    <source>
        <strain evidence="1 2">XJFY6S-08</strain>
    </source>
</reference>
<sequence>MAIRDGFAGFFDSNLADFGEGTKAQPARRRPELEVSAILAKRFSRFPESFLVGYGHFLSKSSMA</sequence>
<accession>A0A7T5BGH8</accession>
<dbReference type="EMBL" id="CP059488">
    <property type="protein sequence ID" value="QQD71588.1"/>
    <property type="molecule type" value="Genomic_DNA"/>
</dbReference>